<dbReference type="Proteomes" id="UP000070501">
    <property type="component" value="Unassembled WGS sequence"/>
</dbReference>
<dbReference type="OrthoDB" id="5423818at2759"/>
<sequence>MATKDSTSQCPICHKAYGVETTSRAKTKHQSYCRKKHEPGIPGFQASAQSPAGGANLKTASSIDGSPDGGPGVAVGDAFPQELVVHSESLTGTGEDAQHHIWELADDIDEGLFTTAFVNEDGLGDAALDAANNYNNNSVARYSSAAADPVLKSQFALPISLDFEKAASASSYCSLFERRTFRHPVVGASSDIALHILRSYPHMLASADGDGDGGKTTPPFIHPRYRDLADHDATRSSPLSVALGFSKMALHHGSGQGQDGVNRSLIWRLIRMEQDRLLTEHRKFNKWELLEATQSLVIYMLLRIIDGRRQEYTSHDFMLVASASAICGTMCARYGQFISPDEIMGQMVSWKDWAFYESRRRTATAVSIINAVLHAQIAPVSRNMPEYAVSPAPSPSKLWNADSEKAWESDYAEYLHGNALHGMLRNCDLVDLKKEADAYDDAEEEEEDEFGSGSGGGNGLGQDWEKISKRVWRDRRREKHDRWYAYADSFGLLVTLAADMIYIRLGRSRYDARSIRPNELRKIASWYQKLKDEL</sequence>
<dbReference type="AlphaFoldDB" id="A0A136IL83"/>
<feature type="region of interest" description="Disordered" evidence="1">
    <location>
        <begin position="38"/>
        <end position="76"/>
    </location>
</feature>
<reference evidence="3" key="1">
    <citation type="submission" date="2016-02" db="EMBL/GenBank/DDBJ databases">
        <title>Draft genome sequence of Microdochium bolleyi, a fungal endophyte of beachgrass.</title>
        <authorList>
            <consortium name="DOE Joint Genome Institute"/>
            <person name="David A.S."/>
            <person name="May G."/>
            <person name="Haridas S."/>
            <person name="Lim J."/>
            <person name="Wang M."/>
            <person name="Labutti K."/>
            <person name="Lipzen A."/>
            <person name="Barry K."/>
            <person name="Grigoriev I.V."/>
        </authorList>
    </citation>
    <scope>NUCLEOTIDE SEQUENCE [LARGE SCALE GENOMIC DNA]</scope>
    <source>
        <strain evidence="3">J235TASD1</strain>
    </source>
</reference>
<feature type="region of interest" description="Disordered" evidence="1">
    <location>
        <begin position="441"/>
        <end position="462"/>
    </location>
</feature>
<feature type="compositionally biased region" description="Acidic residues" evidence="1">
    <location>
        <begin position="441"/>
        <end position="450"/>
    </location>
</feature>
<organism evidence="2 3">
    <name type="scientific">Microdochium bolleyi</name>
    <dbReference type="NCBI Taxonomy" id="196109"/>
    <lineage>
        <taxon>Eukaryota</taxon>
        <taxon>Fungi</taxon>
        <taxon>Dikarya</taxon>
        <taxon>Ascomycota</taxon>
        <taxon>Pezizomycotina</taxon>
        <taxon>Sordariomycetes</taxon>
        <taxon>Xylariomycetidae</taxon>
        <taxon>Xylariales</taxon>
        <taxon>Microdochiaceae</taxon>
        <taxon>Microdochium</taxon>
    </lineage>
</organism>
<dbReference type="STRING" id="196109.A0A136IL83"/>
<evidence type="ECO:0000313" key="3">
    <source>
        <dbReference type="Proteomes" id="UP000070501"/>
    </source>
</evidence>
<dbReference type="EMBL" id="KQ964276">
    <property type="protein sequence ID" value="KXJ85731.1"/>
    <property type="molecule type" value="Genomic_DNA"/>
</dbReference>
<protein>
    <recommendedName>
        <fullName evidence="4">Transcription factor domain-containing protein</fullName>
    </recommendedName>
</protein>
<accession>A0A136IL83</accession>
<proteinExistence type="predicted"/>
<evidence type="ECO:0000256" key="1">
    <source>
        <dbReference type="SAM" id="MobiDB-lite"/>
    </source>
</evidence>
<name>A0A136IL83_9PEZI</name>
<dbReference type="InParanoid" id="A0A136IL83"/>
<gene>
    <name evidence="2" type="ORF">Micbo1qcDRAFT_209783</name>
</gene>
<evidence type="ECO:0000313" key="2">
    <source>
        <dbReference type="EMBL" id="KXJ85731.1"/>
    </source>
</evidence>
<keyword evidence="3" id="KW-1185">Reference proteome</keyword>
<evidence type="ECO:0008006" key="4">
    <source>
        <dbReference type="Google" id="ProtNLM"/>
    </source>
</evidence>